<protein>
    <recommendedName>
        <fullName evidence="3">Thiazolylpeptide-type bacteriocin</fullName>
    </recommendedName>
</protein>
<dbReference type="EMBL" id="BAABAL010000027">
    <property type="protein sequence ID" value="GAA4036191.1"/>
    <property type="molecule type" value="Genomic_DNA"/>
</dbReference>
<keyword evidence="2" id="KW-1185">Reference proteome</keyword>
<sequence>MNKQELDLNVLEISDLMAGISEGDDALSQVMASSCTTTSVSTSSSSSS</sequence>
<dbReference type="RefSeq" id="WP_344885725.1">
    <property type="nucleotide sequence ID" value="NZ_BAABAL010000027.1"/>
</dbReference>
<organism evidence="1 2">
    <name type="scientific">Allokutzneria multivorans</name>
    <dbReference type="NCBI Taxonomy" id="1142134"/>
    <lineage>
        <taxon>Bacteria</taxon>
        <taxon>Bacillati</taxon>
        <taxon>Actinomycetota</taxon>
        <taxon>Actinomycetes</taxon>
        <taxon>Pseudonocardiales</taxon>
        <taxon>Pseudonocardiaceae</taxon>
        <taxon>Allokutzneria</taxon>
    </lineage>
</organism>
<comment type="caution">
    <text evidence="1">The sequence shown here is derived from an EMBL/GenBank/DDBJ whole genome shotgun (WGS) entry which is preliminary data.</text>
</comment>
<evidence type="ECO:0008006" key="3">
    <source>
        <dbReference type="Google" id="ProtNLM"/>
    </source>
</evidence>
<dbReference type="NCBIfam" id="TIGR03892">
    <property type="entry name" value="thiopep_precurs"/>
    <property type="match status" value="1"/>
</dbReference>
<evidence type="ECO:0000313" key="1">
    <source>
        <dbReference type="EMBL" id="GAA4036191.1"/>
    </source>
</evidence>
<dbReference type="NCBIfam" id="NF033401">
    <property type="entry name" value="thiazolyl_BerA"/>
    <property type="match status" value="1"/>
</dbReference>
<dbReference type="Proteomes" id="UP001501747">
    <property type="component" value="Unassembled WGS sequence"/>
</dbReference>
<proteinExistence type="predicted"/>
<accession>A0ABP7U501</accession>
<name>A0ABP7U501_9PSEU</name>
<reference evidence="2" key="1">
    <citation type="journal article" date="2019" name="Int. J. Syst. Evol. Microbiol.">
        <title>The Global Catalogue of Microorganisms (GCM) 10K type strain sequencing project: providing services to taxonomists for standard genome sequencing and annotation.</title>
        <authorList>
            <consortium name="The Broad Institute Genomics Platform"/>
            <consortium name="The Broad Institute Genome Sequencing Center for Infectious Disease"/>
            <person name="Wu L."/>
            <person name="Ma J."/>
        </authorList>
    </citation>
    <scope>NUCLEOTIDE SEQUENCE [LARGE SCALE GENOMIC DNA]</scope>
    <source>
        <strain evidence="2">JCM 17342</strain>
    </source>
</reference>
<gene>
    <name evidence="1" type="ORF">GCM10022247_72380</name>
</gene>
<dbReference type="InterPro" id="IPR023895">
    <property type="entry name" value="Thiopep_bacteriocin_prcur"/>
</dbReference>
<evidence type="ECO:0000313" key="2">
    <source>
        <dbReference type="Proteomes" id="UP001501747"/>
    </source>
</evidence>